<reference evidence="4 5" key="1">
    <citation type="journal article" date="2018" name="ISME J.">
        <title>A methanotrophic archaeon couples anaerobic oxidation of methane to Fe(III) reduction.</title>
        <authorList>
            <person name="Cai C."/>
            <person name="Leu A.O."/>
            <person name="Xie G.J."/>
            <person name="Guo J."/>
            <person name="Feng Y."/>
            <person name="Zhao J.X."/>
            <person name="Tyson G.W."/>
            <person name="Yuan Z."/>
            <person name="Hu S."/>
        </authorList>
    </citation>
    <scope>NUCLEOTIDE SEQUENCE [LARGE SCALE GENOMIC DNA]</scope>
    <source>
        <strain evidence="4">FeB_12</strain>
    </source>
</reference>
<dbReference type="InterPro" id="IPR001279">
    <property type="entry name" value="Metallo-B-lactamas"/>
</dbReference>
<proteinExistence type="inferred from homology"/>
<name>A0A855X1Y9_9BACT</name>
<dbReference type="GO" id="GO:0016787">
    <property type="term" value="F:hydrolase activity"/>
    <property type="evidence" value="ECO:0007669"/>
    <property type="project" value="UniProtKB-UniRule"/>
</dbReference>
<dbReference type="SMART" id="SM00849">
    <property type="entry name" value="Lactamase_B"/>
    <property type="match status" value="1"/>
</dbReference>
<dbReference type="EMBL" id="PQAP01000052">
    <property type="protein sequence ID" value="PWB73519.1"/>
    <property type="molecule type" value="Genomic_DNA"/>
</dbReference>
<comment type="similarity">
    <text evidence="2">Belongs to the UPF0173 family.</text>
</comment>
<evidence type="ECO:0000313" key="4">
    <source>
        <dbReference type="EMBL" id="PWB73519.1"/>
    </source>
</evidence>
<dbReference type="InterPro" id="IPR022877">
    <property type="entry name" value="UPF0173"/>
</dbReference>
<evidence type="ECO:0000256" key="1">
    <source>
        <dbReference type="ARBA" id="ARBA00022801"/>
    </source>
</evidence>
<keyword evidence="1 2" id="KW-0378">Hydrolase</keyword>
<dbReference type="Pfam" id="PF12706">
    <property type="entry name" value="Lactamase_B_2"/>
    <property type="match status" value="1"/>
</dbReference>
<dbReference type="Gene3D" id="3.60.15.10">
    <property type="entry name" value="Ribonuclease Z/Hydroxyacylglutathione hydrolase-like"/>
    <property type="match status" value="1"/>
</dbReference>
<dbReference type="Proteomes" id="UP000250918">
    <property type="component" value="Unassembled WGS sequence"/>
</dbReference>
<dbReference type="InterPro" id="IPR036866">
    <property type="entry name" value="RibonucZ/Hydroxyglut_hydro"/>
</dbReference>
<feature type="domain" description="Metallo-beta-lactamase" evidence="3">
    <location>
        <begin position="8"/>
        <end position="191"/>
    </location>
</feature>
<dbReference type="PANTHER" id="PTHR43546">
    <property type="entry name" value="UPF0173 METAL-DEPENDENT HYDROLASE MJ1163-RELATED"/>
    <property type="match status" value="1"/>
</dbReference>
<dbReference type="PANTHER" id="PTHR43546:SF3">
    <property type="entry name" value="UPF0173 METAL-DEPENDENT HYDROLASE MJ1163"/>
    <property type="match status" value="1"/>
</dbReference>
<evidence type="ECO:0000256" key="2">
    <source>
        <dbReference type="HAMAP-Rule" id="MF_00457"/>
    </source>
</evidence>
<dbReference type="AlphaFoldDB" id="A0A855X1Y9"/>
<protein>
    <recommendedName>
        <fullName evidence="2">UPF0173 metal-dependent hydrolase C3F09_05095</fullName>
    </recommendedName>
</protein>
<evidence type="ECO:0000259" key="3">
    <source>
        <dbReference type="SMART" id="SM00849"/>
    </source>
</evidence>
<organism evidence="4 5">
    <name type="scientific">candidate division GN15 bacterium</name>
    <dbReference type="NCBI Taxonomy" id="2072418"/>
    <lineage>
        <taxon>Bacteria</taxon>
        <taxon>candidate division GN15</taxon>
    </lineage>
</organism>
<sequence length="225" mass="24170">MVQVRFLGHSCVALTDGYHRLIIDPFLQGNPTAAIKPDEVEVNYVLVTHGHGDHLGDAISIANRNGATIIANYELANLCAKHGAKIHPMHIGGAFNFEFGRVKLTIAHHGGGYGSDASVYTGPAVGFLVTLGQKTIYHPGDTGLFYDMKLIGDTNAIDLAFLPIGDNFTMGIDDAVLAVGFLRPKIVVPIHYDTFPIITAPPDEFAQKVQGSRVVVLKPGETLEI</sequence>
<evidence type="ECO:0000313" key="5">
    <source>
        <dbReference type="Proteomes" id="UP000250918"/>
    </source>
</evidence>
<accession>A0A855X1Y9</accession>
<dbReference type="InterPro" id="IPR050114">
    <property type="entry name" value="UPF0173_UPF0282_UlaG_hydrolase"/>
</dbReference>
<dbReference type="HAMAP" id="MF_00457">
    <property type="entry name" value="UPF0173"/>
    <property type="match status" value="1"/>
</dbReference>
<gene>
    <name evidence="4" type="ORF">C3F09_05095</name>
</gene>
<dbReference type="SUPFAM" id="SSF56281">
    <property type="entry name" value="Metallo-hydrolase/oxidoreductase"/>
    <property type="match status" value="1"/>
</dbReference>
<dbReference type="NCBIfam" id="NF001911">
    <property type="entry name" value="PRK00685.1"/>
    <property type="match status" value="1"/>
</dbReference>
<comment type="caution">
    <text evidence="4">The sequence shown here is derived from an EMBL/GenBank/DDBJ whole genome shotgun (WGS) entry which is preliminary data.</text>
</comment>